<dbReference type="RefSeq" id="WP_301224653.1">
    <property type="nucleotide sequence ID" value="NZ_JAROCG010000001.1"/>
</dbReference>
<dbReference type="Gene3D" id="1.10.10.1260">
    <property type="entry name" value="Envelope glycoprotein gp160, DUF2291, helical domain"/>
    <property type="match status" value="1"/>
</dbReference>
<keyword evidence="2" id="KW-1185">Reference proteome</keyword>
<dbReference type="SUPFAM" id="SSF141318">
    <property type="entry name" value="TM0957-like"/>
    <property type="match status" value="1"/>
</dbReference>
<name>A0ABT8JZW1_9MICC</name>
<evidence type="ECO:0000313" key="2">
    <source>
        <dbReference type="Proteomes" id="UP001174209"/>
    </source>
</evidence>
<dbReference type="InterPro" id="IPR014582">
    <property type="entry name" value="UCP033535_lipo"/>
</dbReference>
<dbReference type="Gene3D" id="2.40.50.420">
    <property type="entry name" value="Envelope glycoprotein gp160, DUF2291, alpha/beta domain"/>
    <property type="match status" value="1"/>
</dbReference>
<sequence length="201" mass="20643">MALAALVVIVFVAAVFNVKVVSTADADAAATEGQLDPASYAADQFGTITDTIEAEAVPLPDLLTQLAGGADESEFGNTSGASSAFAFPVTFTGVAGAATPPVMPVTVEGIPPETTVQVQVGPALNGTALRDVTGEISFNEFTNQLEYQDVATQLNDLVRAEVLTDFDAVAAQGKTITVTGAFLRVNPQLVSVVPISIEVTQ</sequence>
<dbReference type="EMBL" id="JAROCG010000001">
    <property type="protein sequence ID" value="MDN4609887.1"/>
    <property type="molecule type" value="Genomic_DNA"/>
</dbReference>
<dbReference type="InterPro" id="IPR036215">
    <property type="entry name" value="TM0957-like_sf"/>
</dbReference>
<dbReference type="PIRSF" id="PIRSF033535">
    <property type="entry name" value="UCP033535_plp"/>
    <property type="match status" value="1"/>
</dbReference>
<evidence type="ECO:0000313" key="1">
    <source>
        <dbReference type="EMBL" id="MDN4609887.1"/>
    </source>
</evidence>
<organism evidence="1 2">
    <name type="scientific">Arthrobacter burdickii</name>
    <dbReference type="NCBI Taxonomy" id="3035920"/>
    <lineage>
        <taxon>Bacteria</taxon>
        <taxon>Bacillati</taxon>
        <taxon>Actinomycetota</taxon>
        <taxon>Actinomycetes</taxon>
        <taxon>Micrococcales</taxon>
        <taxon>Micrococcaceae</taxon>
        <taxon>Arthrobacter</taxon>
    </lineage>
</organism>
<comment type="caution">
    <text evidence="1">The sequence shown here is derived from an EMBL/GenBank/DDBJ whole genome shotgun (WGS) entry which is preliminary data.</text>
</comment>
<accession>A0ABT8JZW1</accession>
<protein>
    <submittedName>
        <fullName evidence="1">DUF2291 family protein</fullName>
    </submittedName>
</protein>
<proteinExistence type="predicted"/>
<reference evidence="1" key="1">
    <citation type="submission" date="2023-06" db="EMBL/GenBank/DDBJ databases">
        <title>MT1 and MT2 Draft Genomes of Novel Species.</title>
        <authorList>
            <person name="Venkateswaran K."/>
        </authorList>
    </citation>
    <scope>NUCLEOTIDE SEQUENCE</scope>
    <source>
        <strain evidence="1">IIF3SC-B10</strain>
    </source>
</reference>
<dbReference type="Pfam" id="PF10054">
    <property type="entry name" value="DUF2291"/>
    <property type="match status" value="1"/>
</dbReference>
<dbReference type="Proteomes" id="UP001174209">
    <property type="component" value="Unassembled WGS sequence"/>
</dbReference>
<gene>
    <name evidence="1" type="ORF">P5G52_03315</name>
</gene>